<dbReference type="Gene3D" id="3.40.850.10">
    <property type="entry name" value="Kinesin motor domain"/>
    <property type="match status" value="1"/>
</dbReference>
<dbReference type="GO" id="GO:0005876">
    <property type="term" value="C:spindle microtubule"/>
    <property type="evidence" value="ECO:0007669"/>
    <property type="project" value="TreeGrafter"/>
</dbReference>
<evidence type="ECO:0000256" key="6">
    <source>
        <dbReference type="ARBA" id="ARBA00023175"/>
    </source>
</evidence>
<name>A0A7S1TIM7_9RHOD</name>
<dbReference type="GO" id="GO:0008574">
    <property type="term" value="F:plus-end-directed microtubule motor activity"/>
    <property type="evidence" value="ECO:0007669"/>
    <property type="project" value="TreeGrafter"/>
</dbReference>
<keyword evidence="3" id="KW-0493">Microtubule</keyword>
<keyword evidence="5" id="KW-0067">ATP-binding</keyword>
<dbReference type="InterPro" id="IPR036961">
    <property type="entry name" value="Kinesin_motor_dom_sf"/>
</dbReference>
<dbReference type="SUPFAM" id="SSF52540">
    <property type="entry name" value="P-loop containing nucleoside triphosphate hydrolases"/>
    <property type="match status" value="1"/>
</dbReference>
<dbReference type="InterPro" id="IPR019821">
    <property type="entry name" value="Kinesin_motor_CS"/>
</dbReference>
<dbReference type="PROSITE" id="PS00411">
    <property type="entry name" value="KINESIN_MOTOR_1"/>
    <property type="match status" value="1"/>
</dbReference>
<dbReference type="InterPro" id="IPR027417">
    <property type="entry name" value="P-loop_NTPase"/>
</dbReference>
<dbReference type="GO" id="GO:0007018">
    <property type="term" value="P:microtubule-based movement"/>
    <property type="evidence" value="ECO:0007669"/>
    <property type="project" value="InterPro"/>
</dbReference>
<evidence type="ECO:0000259" key="9">
    <source>
        <dbReference type="PROSITE" id="PS50067"/>
    </source>
</evidence>
<evidence type="ECO:0000256" key="7">
    <source>
        <dbReference type="ARBA" id="ARBA00023212"/>
    </source>
</evidence>
<sequence>MIPRAVKHIFEFLSSISDEYTVRVSHLELYNEVLSDLLVPDDLRGTENLRILEDPAKGTVVHGLEEISVQSEAEIFSILERSQAKRKTAETLMNACSSRSHSVFTITILIKEATPDGEDLLKIGKLNLVDLAGSENIGKSGAQNHRAREAGNINTSLLTLGRVITSLVERHPHIPYRDSKLTRLLQESLGGKNKTCIIATIGPAGSNVDETMSTR</sequence>
<dbReference type="AlphaFoldDB" id="A0A7S1TIM7"/>
<comment type="similarity">
    <text evidence="8">Belongs to the TRAFAC class myosin-kinesin ATPase superfamily. Kinesin family.</text>
</comment>
<keyword evidence="7" id="KW-0206">Cytoskeleton</keyword>
<evidence type="ECO:0000256" key="5">
    <source>
        <dbReference type="ARBA" id="ARBA00022840"/>
    </source>
</evidence>
<dbReference type="GO" id="GO:0051231">
    <property type="term" value="P:spindle elongation"/>
    <property type="evidence" value="ECO:0007669"/>
    <property type="project" value="TreeGrafter"/>
</dbReference>
<evidence type="ECO:0000313" key="10">
    <source>
        <dbReference type="EMBL" id="CAD9237200.1"/>
    </source>
</evidence>
<accession>A0A7S1TIM7</accession>
<dbReference type="InterPro" id="IPR047149">
    <property type="entry name" value="KIF11-like"/>
</dbReference>
<feature type="domain" description="Kinesin motor" evidence="9">
    <location>
        <begin position="1"/>
        <end position="215"/>
    </location>
</feature>
<proteinExistence type="inferred from homology"/>
<organism evidence="10">
    <name type="scientific">Compsopogon caeruleus</name>
    <dbReference type="NCBI Taxonomy" id="31354"/>
    <lineage>
        <taxon>Eukaryota</taxon>
        <taxon>Rhodophyta</taxon>
        <taxon>Compsopogonophyceae</taxon>
        <taxon>Compsopogonales</taxon>
        <taxon>Compsopogonaceae</taxon>
        <taxon>Compsopogon</taxon>
    </lineage>
</organism>
<dbReference type="PANTHER" id="PTHR47970">
    <property type="entry name" value="KINESIN-LIKE PROTEIN KIF11"/>
    <property type="match status" value="1"/>
</dbReference>
<keyword evidence="4" id="KW-0547">Nucleotide-binding</keyword>
<dbReference type="GO" id="GO:0005524">
    <property type="term" value="F:ATP binding"/>
    <property type="evidence" value="ECO:0007669"/>
    <property type="project" value="UniProtKB-KW"/>
</dbReference>
<dbReference type="GO" id="GO:0090307">
    <property type="term" value="P:mitotic spindle assembly"/>
    <property type="evidence" value="ECO:0007669"/>
    <property type="project" value="TreeGrafter"/>
</dbReference>
<protein>
    <recommendedName>
        <fullName evidence="9">Kinesin motor domain-containing protein</fullName>
    </recommendedName>
</protein>
<evidence type="ECO:0000256" key="4">
    <source>
        <dbReference type="ARBA" id="ARBA00022741"/>
    </source>
</evidence>
<comment type="subcellular location">
    <subcellularLocation>
        <location evidence="1">Cytoplasm</location>
        <location evidence="1">Cytoskeleton</location>
    </subcellularLocation>
</comment>
<evidence type="ECO:0000256" key="8">
    <source>
        <dbReference type="PROSITE-ProRule" id="PRU00283"/>
    </source>
</evidence>
<dbReference type="Pfam" id="PF00225">
    <property type="entry name" value="Kinesin"/>
    <property type="match status" value="1"/>
</dbReference>
<reference evidence="10" key="1">
    <citation type="submission" date="2021-01" db="EMBL/GenBank/DDBJ databases">
        <authorList>
            <person name="Corre E."/>
            <person name="Pelletier E."/>
            <person name="Niang G."/>
            <person name="Scheremetjew M."/>
            <person name="Finn R."/>
            <person name="Kale V."/>
            <person name="Holt S."/>
            <person name="Cochrane G."/>
            <person name="Meng A."/>
            <person name="Brown T."/>
            <person name="Cohen L."/>
        </authorList>
    </citation>
    <scope>NUCLEOTIDE SEQUENCE</scope>
    <source>
        <strain evidence="10">SAG 36.94</strain>
    </source>
</reference>
<dbReference type="GO" id="GO:0008017">
    <property type="term" value="F:microtubule binding"/>
    <property type="evidence" value="ECO:0007669"/>
    <property type="project" value="InterPro"/>
</dbReference>
<gene>
    <name evidence="10" type="ORF">CCAE0312_LOCUS9298</name>
</gene>
<dbReference type="InterPro" id="IPR001752">
    <property type="entry name" value="Kinesin_motor_dom"/>
</dbReference>
<keyword evidence="6" id="KW-0505">Motor protein</keyword>
<dbReference type="EMBL" id="HBGH01016770">
    <property type="protein sequence ID" value="CAD9237200.1"/>
    <property type="molecule type" value="Transcribed_RNA"/>
</dbReference>
<evidence type="ECO:0000256" key="2">
    <source>
        <dbReference type="ARBA" id="ARBA00022490"/>
    </source>
</evidence>
<keyword evidence="2" id="KW-0963">Cytoplasm</keyword>
<comment type="caution">
    <text evidence="8">Lacks conserved residue(s) required for the propagation of feature annotation.</text>
</comment>
<dbReference type="SMART" id="SM00129">
    <property type="entry name" value="KISc"/>
    <property type="match status" value="1"/>
</dbReference>
<evidence type="ECO:0000256" key="1">
    <source>
        <dbReference type="ARBA" id="ARBA00004245"/>
    </source>
</evidence>
<evidence type="ECO:0000256" key="3">
    <source>
        <dbReference type="ARBA" id="ARBA00022701"/>
    </source>
</evidence>
<dbReference type="PANTHER" id="PTHR47970:SF12">
    <property type="entry name" value="KINESIN FAMILY MEMBER 11"/>
    <property type="match status" value="1"/>
</dbReference>
<dbReference type="PROSITE" id="PS50067">
    <property type="entry name" value="KINESIN_MOTOR_2"/>
    <property type="match status" value="1"/>
</dbReference>
<dbReference type="PRINTS" id="PR00380">
    <property type="entry name" value="KINESINHEAVY"/>
</dbReference>
<dbReference type="GO" id="GO:0072686">
    <property type="term" value="C:mitotic spindle"/>
    <property type="evidence" value="ECO:0007669"/>
    <property type="project" value="TreeGrafter"/>
</dbReference>